<dbReference type="Gene3D" id="1.10.10.450">
    <property type="entry name" value="TraM protein, DNA-binding"/>
    <property type="match status" value="1"/>
</dbReference>
<dbReference type="Gene3D" id="1.10.287.2320">
    <property type="match status" value="1"/>
</dbReference>
<comment type="caution">
    <text evidence="9">The sequence shown here is derived from an EMBL/GenBank/DDBJ whole genome shotgun (WGS) entry which is preliminary data.</text>
</comment>
<comment type="subcellular location">
    <subcellularLocation>
        <location evidence="1">Cytoplasm</location>
    </subcellularLocation>
</comment>
<dbReference type="InterPro" id="IPR007925">
    <property type="entry name" value="TRelaxosome_TraM"/>
</dbReference>
<evidence type="ECO:0000256" key="6">
    <source>
        <dbReference type="ARBA" id="ARBA00023015"/>
    </source>
</evidence>
<reference evidence="9" key="1">
    <citation type="submission" date="2018-07" db="EMBL/GenBank/DDBJ databases">
        <authorList>
            <consortium name="PulseNet: The National Subtyping Network for Foodborne Disease Surveillance"/>
            <person name="Tarr C.L."/>
            <person name="Trees E."/>
            <person name="Katz L.S."/>
            <person name="Carleton-Romer H.A."/>
            <person name="Stroika S."/>
            <person name="Kucerova Z."/>
            <person name="Roache K.F."/>
            <person name="Sabol A.L."/>
            <person name="Besser J."/>
            <person name="Gerner-Smidt P."/>
        </authorList>
    </citation>
    <scope>NUCLEOTIDE SEQUENCE</scope>
    <source>
        <strain evidence="9">PNUSAS022037</strain>
    </source>
</reference>
<dbReference type="InterPro" id="IPR042073">
    <property type="entry name" value="TraM_DNA-bd"/>
</dbReference>
<sequence>MPKIQTYVNNNVYEQITDLVTIRKQEGIEEASLSNVSSMLLELGLRVYMIQQEKREGGFNQMEYNKIMLENVSRVRAMCTEILKMSVLSQESVASGNFDYTVIKPAIDKFSREQVSIFFPDDNDDQD</sequence>
<evidence type="ECO:0000256" key="1">
    <source>
        <dbReference type="ARBA" id="ARBA00004496"/>
    </source>
</evidence>
<dbReference type="EMBL" id="AAHACR010000018">
    <property type="protein sequence ID" value="EBT8452663.1"/>
    <property type="molecule type" value="Genomic_DNA"/>
</dbReference>
<proteinExistence type="inferred from homology"/>
<accession>A0A5V3AUL8</accession>
<keyword evidence="5" id="KW-0184">Conjugation</keyword>
<evidence type="ECO:0000256" key="3">
    <source>
        <dbReference type="ARBA" id="ARBA00020534"/>
    </source>
</evidence>
<evidence type="ECO:0000256" key="4">
    <source>
        <dbReference type="ARBA" id="ARBA00022490"/>
    </source>
</evidence>
<dbReference type="SUPFAM" id="SSF140581">
    <property type="entry name" value="TraM-like"/>
    <property type="match status" value="1"/>
</dbReference>
<dbReference type="AlphaFoldDB" id="A0A5V3AUL8"/>
<keyword evidence="7" id="KW-0238">DNA-binding</keyword>
<dbReference type="SUPFAM" id="SSF47729">
    <property type="entry name" value="IHF-like DNA-binding proteins"/>
    <property type="match status" value="1"/>
</dbReference>
<organism evidence="9">
    <name type="scientific">Salmonella enterica</name>
    <name type="common">Salmonella choleraesuis</name>
    <dbReference type="NCBI Taxonomy" id="28901"/>
    <lineage>
        <taxon>Bacteria</taxon>
        <taxon>Pseudomonadati</taxon>
        <taxon>Pseudomonadota</taxon>
        <taxon>Gammaproteobacteria</taxon>
        <taxon>Enterobacterales</taxon>
        <taxon>Enterobacteriaceae</taxon>
        <taxon>Salmonella</taxon>
    </lineage>
</organism>
<dbReference type="Pfam" id="PF05261">
    <property type="entry name" value="Tra_M"/>
    <property type="match status" value="1"/>
</dbReference>
<evidence type="ECO:0000256" key="5">
    <source>
        <dbReference type="ARBA" id="ARBA00022971"/>
    </source>
</evidence>
<dbReference type="GO" id="GO:0003677">
    <property type="term" value="F:DNA binding"/>
    <property type="evidence" value="ECO:0007669"/>
    <property type="project" value="UniProtKB-KW"/>
</dbReference>
<dbReference type="InterPro" id="IPR010992">
    <property type="entry name" value="IHF-like_DNA-bd_dom_sf"/>
</dbReference>
<evidence type="ECO:0000313" key="9">
    <source>
        <dbReference type="EMBL" id="EBT8452663.1"/>
    </source>
</evidence>
<comment type="similarity">
    <text evidence="2">Belongs to the relaxosome TraM family.</text>
</comment>
<dbReference type="GO" id="GO:0005737">
    <property type="term" value="C:cytoplasm"/>
    <property type="evidence" value="ECO:0007669"/>
    <property type="project" value="UniProtKB-SubCell"/>
</dbReference>
<keyword evidence="8" id="KW-0804">Transcription</keyword>
<keyword evidence="6" id="KW-0805">Transcription regulation</keyword>
<keyword evidence="4" id="KW-0963">Cytoplasm</keyword>
<dbReference type="NCBIfam" id="NF010267">
    <property type="entry name" value="PRK13713.1"/>
    <property type="match status" value="1"/>
</dbReference>
<evidence type="ECO:0000256" key="2">
    <source>
        <dbReference type="ARBA" id="ARBA00008859"/>
    </source>
</evidence>
<protein>
    <recommendedName>
        <fullName evidence="3">Relaxosome protein TraM</fullName>
    </recommendedName>
</protein>
<evidence type="ECO:0000256" key="8">
    <source>
        <dbReference type="ARBA" id="ARBA00023163"/>
    </source>
</evidence>
<dbReference type="CDD" id="cd14804">
    <property type="entry name" value="Tra_M"/>
    <property type="match status" value="1"/>
</dbReference>
<name>A0A5V3AUL8_SALER</name>
<evidence type="ECO:0000256" key="7">
    <source>
        <dbReference type="ARBA" id="ARBA00023125"/>
    </source>
</evidence>
<gene>
    <name evidence="9" type="primary">traM</name>
    <name evidence="9" type="ORF">COQ51_21635</name>
</gene>